<dbReference type="InterPro" id="IPR035986">
    <property type="entry name" value="PKD_dom_sf"/>
</dbReference>
<protein>
    <submittedName>
        <fullName evidence="3">Copper amine oxidase N-terminal domain-containing protein</fullName>
    </submittedName>
</protein>
<dbReference type="Gene3D" id="2.60.40.10">
    <property type="entry name" value="Immunoglobulins"/>
    <property type="match status" value="1"/>
</dbReference>
<evidence type="ECO:0000313" key="3">
    <source>
        <dbReference type="EMBL" id="QAY65711.1"/>
    </source>
</evidence>
<dbReference type="SUPFAM" id="SSF55383">
    <property type="entry name" value="Copper amine oxidase, domain N"/>
    <property type="match status" value="2"/>
</dbReference>
<dbReference type="SUPFAM" id="SSF49299">
    <property type="entry name" value="PKD domain"/>
    <property type="match status" value="1"/>
</dbReference>
<evidence type="ECO:0000256" key="1">
    <source>
        <dbReference type="SAM" id="SignalP"/>
    </source>
</evidence>
<keyword evidence="4" id="KW-1185">Reference proteome</keyword>
<dbReference type="InterPro" id="IPR012854">
    <property type="entry name" value="Cu_amine_oxidase-like_N"/>
</dbReference>
<accession>A0A4V0YEX3</accession>
<feature type="domain" description="Copper amine oxidase-like N-terminal" evidence="2">
    <location>
        <begin position="50"/>
        <end position="155"/>
    </location>
</feature>
<sequence>MFRKFNLAMLAAVLVFSASSSWSAHAAAAGSGTGKDKLVLLQNSKTIIHNGTAYQAVQALSEQNGVTYVPLRTMAEQLYSNLAYDASTKEYVVSYGQSQLRYSIGKAGYLYNGEYRNDVLGTPYLLNGSLMIPVRTLLKPYGMTLALNKEAKTIELAWYVKPIAEFTVSPGTIYEGETEVAYMSKPRHPLHLGIIDEKWEGKQQVFDSKGTYTVTHWVEDTNGVWSDPYSVVVKVERLNQPPEALFETNKAVYQMGEPITYTNKSFDEEDGTVLTESWSNKADAFFEPGEQTISLTVTDSKGLQSTYDQTITISNTTMYTKPEFDLLFTKQGDKIAVDGAGVLTLPVITYASLNNYGQQTLIRDNAPETITEEGVYYTDTANGNVRLFGHHQNERDNAVRTYIVVTNNNKQDATLTVDRTGIGGPSTAAGAGKTAGNNYLNARTKPSLNQKTVIPAGQSRLVLPELSNKSINPGQIITYYADVNTTAPLKFSIVIVDKDKDPLAALPNLPVLPYDGKHSRGTFELANRTINISDTIGGKPSRMVLTDNKLDLFMSGIDSVSGNQMTNTGNYGMMYIITLRQVLPHTLIAINPRGGFYAGSFLINNKMVYAPNSGVLATSSEAGVLYRTGDNSETVTIAFTPASGSNLPISFLFLPLPDKK</sequence>
<feature type="chain" id="PRO_5038656251" evidence="1">
    <location>
        <begin position="27"/>
        <end position="660"/>
    </location>
</feature>
<dbReference type="OrthoDB" id="25008at2"/>
<evidence type="ECO:0000259" key="2">
    <source>
        <dbReference type="Pfam" id="PF07833"/>
    </source>
</evidence>
<gene>
    <name evidence="3" type="ORF">ET464_04245</name>
</gene>
<keyword evidence="1" id="KW-0732">Signal</keyword>
<dbReference type="Proteomes" id="UP000293568">
    <property type="component" value="Chromosome"/>
</dbReference>
<dbReference type="Pfam" id="PF07833">
    <property type="entry name" value="Cu_amine_oxidN1"/>
    <property type="match status" value="1"/>
</dbReference>
<evidence type="ECO:0000313" key="4">
    <source>
        <dbReference type="Proteomes" id="UP000293568"/>
    </source>
</evidence>
<dbReference type="InterPro" id="IPR013783">
    <property type="entry name" value="Ig-like_fold"/>
</dbReference>
<organism evidence="3 4">
    <name type="scientific">Paenibacillus protaetiae</name>
    <dbReference type="NCBI Taxonomy" id="2509456"/>
    <lineage>
        <taxon>Bacteria</taxon>
        <taxon>Bacillati</taxon>
        <taxon>Bacillota</taxon>
        <taxon>Bacilli</taxon>
        <taxon>Bacillales</taxon>
        <taxon>Paenibacillaceae</taxon>
        <taxon>Paenibacillus</taxon>
    </lineage>
</organism>
<dbReference type="KEGG" id="pprt:ET464_04245"/>
<dbReference type="EMBL" id="CP035492">
    <property type="protein sequence ID" value="QAY65711.1"/>
    <property type="molecule type" value="Genomic_DNA"/>
</dbReference>
<name>A0A4V0YEX3_9BACL</name>
<dbReference type="AlphaFoldDB" id="A0A4V0YEX3"/>
<proteinExistence type="predicted"/>
<feature type="signal peptide" evidence="1">
    <location>
        <begin position="1"/>
        <end position="26"/>
    </location>
</feature>
<reference evidence="3 4" key="1">
    <citation type="submission" date="2019-01" db="EMBL/GenBank/DDBJ databases">
        <title>Genome sequencing of strain FW100M-2.</title>
        <authorList>
            <person name="Heo J."/>
            <person name="Kim S.-J."/>
            <person name="Kim J.-S."/>
            <person name="Hong S.-B."/>
            <person name="Kwon S.-W."/>
        </authorList>
    </citation>
    <scope>NUCLEOTIDE SEQUENCE [LARGE SCALE GENOMIC DNA]</scope>
    <source>
        <strain evidence="3 4">FW100M-2</strain>
    </source>
</reference>
<dbReference type="InterPro" id="IPR036582">
    <property type="entry name" value="Mao_N_sf"/>
</dbReference>